<dbReference type="Pfam" id="PF13188">
    <property type="entry name" value="PAS_8"/>
    <property type="match status" value="1"/>
</dbReference>
<evidence type="ECO:0000313" key="6">
    <source>
        <dbReference type="EMBL" id="KAF2729271.1"/>
    </source>
</evidence>
<dbReference type="InterPro" id="IPR005467">
    <property type="entry name" value="His_kinase_dom"/>
</dbReference>
<dbReference type="PROSITE" id="PS50109">
    <property type="entry name" value="HIS_KIN"/>
    <property type="match status" value="1"/>
</dbReference>
<keyword evidence="7" id="KW-1185">Reference proteome</keyword>
<dbReference type="InterPro" id="IPR000014">
    <property type="entry name" value="PAS"/>
</dbReference>
<dbReference type="InterPro" id="IPR011006">
    <property type="entry name" value="CheY-like_superfamily"/>
</dbReference>
<dbReference type="SUPFAM" id="SSF52172">
    <property type="entry name" value="CheY-like"/>
    <property type="match status" value="1"/>
</dbReference>
<dbReference type="PROSITE" id="PS50110">
    <property type="entry name" value="RESPONSE_REGULATORY"/>
    <property type="match status" value="1"/>
</dbReference>
<dbReference type="PANTHER" id="PTHR43719">
    <property type="entry name" value="TWO-COMPONENT HISTIDINE KINASE"/>
    <property type="match status" value="1"/>
</dbReference>
<dbReference type="InterPro" id="IPR035965">
    <property type="entry name" value="PAS-like_dom_sf"/>
</dbReference>
<dbReference type="SUPFAM" id="SSF55781">
    <property type="entry name" value="GAF domain-like"/>
    <property type="match status" value="1"/>
</dbReference>
<dbReference type="Pfam" id="PF00512">
    <property type="entry name" value="HisKA"/>
    <property type="match status" value="1"/>
</dbReference>
<name>A0A9P4UXQ9_9PLEO</name>
<keyword evidence="1 2" id="KW-0597">Phosphoprotein</keyword>
<dbReference type="Gene3D" id="3.40.50.2300">
    <property type="match status" value="1"/>
</dbReference>
<dbReference type="CDD" id="cd00082">
    <property type="entry name" value="HisKA"/>
    <property type="match status" value="1"/>
</dbReference>
<dbReference type="SUPFAM" id="SSF55785">
    <property type="entry name" value="PYP-like sensor domain (PAS domain)"/>
    <property type="match status" value="1"/>
</dbReference>
<dbReference type="InterPro" id="IPR050956">
    <property type="entry name" value="2C_system_His_kinase"/>
</dbReference>
<protein>
    <submittedName>
        <fullName evidence="6">Uncharacterized protein</fullName>
    </submittedName>
</protein>
<dbReference type="InterPro" id="IPR001789">
    <property type="entry name" value="Sig_transdc_resp-reg_receiver"/>
</dbReference>
<reference evidence="6" key="1">
    <citation type="journal article" date="2020" name="Stud. Mycol.">
        <title>101 Dothideomycetes genomes: a test case for predicting lifestyles and emergence of pathogens.</title>
        <authorList>
            <person name="Haridas S."/>
            <person name="Albert R."/>
            <person name="Binder M."/>
            <person name="Bloem J."/>
            <person name="Labutti K."/>
            <person name="Salamov A."/>
            <person name="Andreopoulos B."/>
            <person name="Baker S."/>
            <person name="Barry K."/>
            <person name="Bills G."/>
            <person name="Bluhm B."/>
            <person name="Cannon C."/>
            <person name="Castanera R."/>
            <person name="Culley D."/>
            <person name="Daum C."/>
            <person name="Ezra D."/>
            <person name="Gonzalez J."/>
            <person name="Henrissat B."/>
            <person name="Kuo A."/>
            <person name="Liang C."/>
            <person name="Lipzen A."/>
            <person name="Lutzoni F."/>
            <person name="Magnuson J."/>
            <person name="Mondo S."/>
            <person name="Nolan M."/>
            <person name="Ohm R."/>
            <person name="Pangilinan J."/>
            <person name="Park H.-J."/>
            <person name="Ramirez L."/>
            <person name="Alfaro M."/>
            <person name="Sun H."/>
            <person name="Tritt A."/>
            <person name="Yoshinaga Y."/>
            <person name="Zwiers L.-H."/>
            <person name="Turgeon B."/>
            <person name="Goodwin S."/>
            <person name="Spatafora J."/>
            <person name="Crous P."/>
            <person name="Grigoriev I."/>
        </authorList>
    </citation>
    <scope>NUCLEOTIDE SEQUENCE</scope>
    <source>
        <strain evidence="6">CBS 125425</strain>
    </source>
</reference>
<dbReference type="Gene3D" id="3.30.565.10">
    <property type="entry name" value="Histidine kinase-like ATPase, C-terminal domain"/>
    <property type="match status" value="1"/>
</dbReference>
<dbReference type="InterPro" id="IPR004358">
    <property type="entry name" value="Sig_transdc_His_kin-like_C"/>
</dbReference>
<organism evidence="6 7">
    <name type="scientific">Polyplosphaeria fusca</name>
    <dbReference type="NCBI Taxonomy" id="682080"/>
    <lineage>
        <taxon>Eukaryota</taxon>
        <taxon>Fungi</taxon>
        <taxon>Dikarya</taxon>
        <taxon>Ascomycota</taxon>
        <taxon>Pezizomycotina</taxon>
        <taxon>Dothideomycetes</taxon>
        <taxon>Pleosporomycetidae</taxon>
        <taxon>Pleosporales</taxon>
        <taxon>Tetraplosphaeriaceae</taxon>
        <taxon>Polyplosphaeria</taxon>
    </lineage>
</organism>
<dbReference type="Gene3D" id="1.10.287.130">
    <property type="match status" value="1"/>
</dbReference>
<dbReference type="InterPro" id="IPR036097">
    <property type="entry name" value="HisK_dim/P_sf"/>
</dbReference>
<proteinExistence type="predicted"/>
<dbReference type="OrthoDB" id="60033at2759"/>
<dbReference type="PRINTS" id="PR00344">
    <property type="entry name" value="BCTRLSENSOR"/>
</dbReference>
<dbReference type="EMBL" id="ML996250">
    <property type="protein sequence ID" value="KAF2729271.1"/>
    <property type="molecule type" value="Genomic_DNA"/>
</dbReference>
<dbReference type="InterPro" id="IPR058846">
    <property type="entry name" value="PAS-like"/>
</dbReference>
<dbReference type="InterPro" id="IPR003594">
    <property type="entry name" value="HATPase_dom"/>
</dbReference>
<dbReference type="SUPFAM" id="SSF47384">
    <property type="entry name" value="Homodimeric domain of signal transducing histidine kinase"/>
    <property type="match status" value="1"/>
</dbReference>
<dbReference type="GO" id="GO:0000155">
    <property type="term" value="F:phosphorelay sensor kinase activity"/>
    <property type="evidence" value="ECO:0007669"/>
    <property type="project" value="InterPro"/>
</dbReference>
<evidence type="ECO:0000259" key="4">
    <source>
        <dbReference type="PROSITE" id="PS50109"/>
    </source>
</evidence>
<dbReference type="Gene3D" id="3.30.450.20">
    <property type="entry name" value="PAS domain"/>
    <property type="match status" value="2"/>
</dbReference>
<dbReference type="SMART" id="SM00448">
    <property type="entry name" value="REC"/>
    <property type="match status" value="1"/>
</dbReference>
<accession>A0A9P4UXQ9</accession>
<feature type="domain" description="Response regulatory" evidence="5">
    <location>
        <begin position="1067"/>
        <end position="1210"/>
    </location>
</feature>
<sequence length="1226" mass="138467">MRQELASITLLDALQVDDRPAFVLDVSLPPAPDEPLRPVYINPSLAAHDELLKTFTNTHNAEQYVQNMQEPYSRFKNWLLCPANEGNGVKGSAHMYGGFVWSATTVNQYRILHGSESAISEQISATISSKQPHLALPTDPREHKGPKHAPQFGKAPSVLFDTSVDEASLNASTSGSVQSSFDFTLDIPPVDVSAHIYYFRSIDWSKTPLGDMRTWAPQLRSVVNSMMRDKSPAVLFWGPEVTMVYNEAYIEIIGGFHPCMGVSARVAAKDYWLLFQPLVDYINITGETVNEHDMPLFVDRHGFLEETYFSFRFIPILNESGHVAGYYQPLLETTKNNILKRRVSCLVEVGSQIAKARNLDHYWDLVLNTLVLNDKDVPFALLYGTETGDSSEYTSISSPGSINELESFVLKGSIAVMVDHPIAPSRISLKTNSHIFASHLLQAAKSRRPVYLPFDDLSMPEEMLANIDWKGYQEPCRAVIISPVLPTTGEQLQGFLILGVNPRRPFDDDYEQFIHVINRLLATSLASVVLFNEEIRQRENAIGQAAKFQEQLLAELKLNEKKFQRFAERSDVAIFITDMNGKYTYRNERWFDIFKIAVDQDDLAAAWNNIVFPEDHAYCERLFQKLVVDHTPITFELRTTMRWNAPDNMDASNTDHEHFVWILCSAYPEVGQNDELKEIVGNVTDISKQKWAEGMQRIRMDSALESKRQLENFIDTTSHEMRNPLSAIMQCADGIISSFEEIQDDAQTSFPIAYSNFLDQVVDSARTISQCTMHMKRIVDDILTISKLDSGLLVITPIDTQPESVAHHAFKMFESEAKASGVEMRFTVESSFRDFHVDWVSLDPTRMLQVLINLITNAVKFTRLESVREVTVSIAASNSEPQSVPNGVEFVHPRLSAEDAHLKEDWKRGETCYLQFSVADTGRGLTDDEKAGLFARFSQGSPRTHINYGGSGLGLFISRRLTEMQGGAIGLASEYKKGSTFSFYVKARRSFPTIKRRESMPPDHPEDIRHRPHTHKEIDKLLNPGRPSMTRRQTAMHPNIPAEVLGHSTESDFEELRRAKSIPEELHVLVVEDNLVNQKVLARQLRNLGCIVSVANHGVEALDHLKKTRYWRQQTSYFPTVSKDSFITSPVELSVILMDWEMPVMNGLIAATRIREFERDQMLTMHIPIIGVTANVREQQIKTAMDAGMDDVVGKPFRVQELLIRMKDVVAGIAQENLGSAREDAG</sequence>
<dbReference type="Pfam" id="PF00072">
    <property type="entry name" value="Response_reg"/>
    <property type="match status" value="1"/>
</dbReference>
<evidence type="ECO:0000259" key="5">
    <source>
        <dbReference type="PROSITE" id="PS50110"/>
    </source>
</evidence>
<dbReference type="Pfam" id="PF02518">
    <property type="entry name" value="HATPase_c"/>
    <property type="match status" value="1"/>
</dbReference>
<evidence type="ECO:0000256" key="2">
    <source>
        <dbReference type="PROSITE-ProRule" id="PRU00169"/>
    </source>
</evidence>
<evidence type="ECO:0000256" key="3">
    <source>
        <dbReference type="SAM" id="MobiDB-lite"/>
    </source>
</evidence>
<dbReference type="SMART" id="SM00388">
    <property type="entry name" value="HisKA"/>
    <property type="match status" value="1"/>
</dbReference>
<feature type="region of interest" description="Disordered" evidence="3">
    <location>
        <begin position="129"/>
        <end position="153"/>
    </location>
</feature>
<dbReference type="CDD" id="cd00130">
    <property type="entry name" value="PAS"/>
    <property type="match status" value="1"/>
</dbReference>
<evidence type="ECO:0000256" key="1">
    <source>
        <dbReference type="ARBA" id="ARBA00022553"/>
    </source>
</evidence>
<dbReference type="PANTHER" id="PTHR43719:SF30">
    <property type="entry name" value="TWO-COMPONENT SYSTEM RESPONSE REGULATOR"/>
    <property type="match status" value="1"/>
</dbReference>
<feature type="domain" description="Histidine kinase" evidence="4">
    <location>
        <begin position="716"/>
        <end position="989"/>
    </location>
</feature>
<dbReference type="CDD" id="cd17546">
    <property type="entry name" value="REC_hyHK_CKI1_RcsC-like"/>
    <property type="match status" value="1"/>
</dbReference>
<comment type="caution">
    <text evidence="6">The sequence shown here is derived from an EMBL/GenBank/DDBJ whole genome shotgun (WGS) entry which is preliminary data.</text>
</comment>
<dbReference type="AlphaFoldDB" id="A0A9P4UXQ9"/>
<dbReference type="Proteomes" id="UP000799444">
    <property type="component" value="Unassembled WGS sequence"/>
</dbReference>
<evidence type="ECO:0000313" key="7">
    <source>
        <dbReference type="Proteomes" id="UP000799444"/>
    </source>
</evidence>
<dbReference type="SMART" id="SM00387">
    <property type="entry name" value="HATPase_c"/>
    <property type="match status" value="1"/>
</dbReference>
<dbReference type="SUPFAM" id="SSF55874">
    <property type="entry name" value="ATPase domain of HSP90 chaperone/DNA topoisomerase II/histidine kinase"/>
    <property type="match status" value="1"/>
</dbReference>
<gene>
    <name evidence="6" type="ORF">EJ04DRAFT_537938</name>
</gene>
<dbReference type="InterPro" id="IPR003661">
    <property type="entry name" value="HisK_dim/P_dom"/>
</dbReference>
<dbReference type="InterPro" id="IPR036890">
    <property type="entry name" value="HATPase_C_sf"/>
</dbReference>
<dbReference type="Pfam" id="PF26131">
    <property type="entry name" value="PAS-like"/>
    <property type="match status" value="1"/>
</dbReference>
<feature type="modified residue" description="4-aspartylphosphate" evidence="2">
    <location>
        <position position="1139"/>
    </location>
</feature>